<comment type="caution">
    <text evidence="1">The sequence shown here is derived from an EMBL/GenBank/DDBJ whole genome shotgun (WGS) entry which is preliminary data.</text>
</comment>
<sequence>MKMTWFHHPPMTTDEAKQLITLYHSRNVKTTKHLSADPRLWIVGALLPEYRNAPKGRSQYQQKMWS</sequence>
<protein>
    <recommendedName>
        <fullName evidence="2">Phage protein</fullName>
    </recommendedName>
</protein>
<proteinExistence type="predicted"/>
<reference evidence="1" key="1">
    <citation type="journal article" date="2018" name="Genome Biol.">
        <title>SKESA: strategic k-mer extension for scrupulous assemblies.</title>
        <authorList>
            <person name="Souvorov A."/>
            <person name="Agarwala R."/>
            <person name="Lipman D.J."/>
        </authorList>
    </citation>
    <scope>NUCLEOTIDE SEQUENCE</scope>
    <source>
        <strain evidence="1">Salmonella enterica</strain>
    </source>
</reference>
<evidence type="ECO:0000313" key="1">
    <source>
        <dbReference type="EMBL" id="HAE0723539.1"/>
    </source>
</evidence>
<accession>A0A725F559</accession>
<gene>
    <name evidence="1" type="ORF">G2801_23380</name>
</gene>
<reference evidence="1" key="2">
    <citation type="submission" date="2019-04" db="EMBL/GenBank/DDBJ databases">
        <authorList>
            <consortium name="NCBI Pathogen Detection Project"/>
        </authorList>
    </citation>
    <scope>NUCLEOTIDE SEQUENCE</scope>
    <source>
        <strain evidence="1">Salmonella enterica</strain>
    </source>
</reference>
<evidence type="ECO:0008006" key="2">
    <source>
        <dbReference type="Google" id="ProtNLM"/>
    </source>
</evidence>
<organism evidence="1">
    <name type="scientific">Salmonella senftenberg</name>
    <dbReference type="NCBI Taxonomy" id="28150"/>
    <lineage>
        <taxon>Bacteria</taxon>
        <taxon>Pseudomonadati</taxon>
        <taxon>Pseudomonadota</taxon>
        <taxon>Gammaproteobacteria</taxon>
        <taxon>Enterobacterales</taxon>
        <taxon>Enterobacteriaceae</taxon>
        <taxon>Salmonella</taxon>
    </lineage>
</organism>
<dbReference type="AlphaFoldDB" id="A0A725F559"/>
<name>A0A725F559_SALSE</name>
<dbReference type="EMBL" id="DAAQSU010000029">
    <property type="protein sequence ID" value="HAE0723539.1"/>
    <property type="molecule type" value="Genomic_DNA"/>
</dbReference>